<evidence type="ECO:0000256" key="7">
    <source>
        <dbReference type="ARBA" id="ARBA00022660"/>
    </source>
</evidence>
<comment type="cofactor">
    <cofactor evidence="18">
        <name>heme</name>
        <dbReference type="ChEBI" id="CHEBI:30413"/>
    </cofactor>
    <text evidence="18">Binds 2 heme groups non-covalently.</text>
</comment>
<feature type="transmembrane region" description="Helical" evidence="19">
    <location>
        <begin position="175"/>
        <end position="197"/>
    </location>
</feature>
<comment type="subunit">
    <text evidence="3">The main subunits of complex b-c1 are: cytochrome b, cytochrome c1 and the Rieske protein.</text>
</comment>
<feature type="transmembrane region" description="Helical" evidence="19">
    <location>
        <begin position="107"/>
        <end position="130"/>
    </location>
</feature>
<evidence type="ECO:0000256" key="9">
    <source>
        <dbReference type="ARBA" id="ARBA00022723"/>
    </source>
</evidence>
<keyword evidence="7 19" id="KW-0679">Respiratory chain</keyword>
<feature type="domain" description="Cytochrome b/b6 C-terminal region profile" evidence="21">
    <location>
        <begin position="207"/>
        <end position="365"/>
    </location>
</feature>
<feature type="transmembrane region" description="Helical" evidence="19">
    <location>
        <begin position="226"/>
        <end position="242"/>
    </location>
</feature>
<keyword evidence="5 19" id="KW-0813">Transport</keyword>
<evidence type="ECO:0000256" key="1">
    <source>
        <dbReference type="ARBA" id="ARBA00002566"/>
    </source>
</evidence>
<dbReference type="InterPro" id="IPR005797">
    <property type="entry name" value="Cyt_b/b6_N"/>
</dbReference>
<evidence type="ECO:0000256" key="19">
    <source>
        <dbReference type="RuleBase" id="RU362117"/>
    </source>
</evidence>
<dbReference type="InterPro" id="IPR036150">
    <property type="entry name" value="Cyt_b/b6_C_sf"/>
</dbReference>
<dbReference type="CDD" id="cd00284">
    <property type="entry name" value="Cytochrome_b_N"/>
    <property type="match status" value="1"/>
</dbReference>
<name>A8VU13_9NEOP</name>
<feature type="transmembrane region" description="Helical" evidence="19">
    <location>
        <begin position="74"/>
        <end position="95"/>
    </location>
</feature>
<dbReference type="GO" id="GO:0008121">
    <property type="term" value="F:quinol-cytochrome-c reductase activity"/>
    <property type="evidence" value="ECO:0007669"/>
    <property type="project" value="InterPro"/>
</dbReference>
<gene>
    <name evidence="22" type="primary">CYTB</name>
</gene>
<dbReference type="AlphaFoldDB" id="A8VU13"/>
<evidence type="ECO:0000256" key="12">
    <source>
        <dbReference type="ARBA" id="ARBA00022989"/>
    </source>
</evidence>
<feature type="binding site" description="axial binding residue" evidence="18">
    <location>
        <position position="193"/>
    </location>
    <ligand>
        <name>heme b</name>
        <dbReference type="ChEBI" id="CHEBI:60344"/>
        <label>b566</label>
    </ligand>
    <ligandPart>
        <name>Fe</name>
        <dbReference type="ChEBI" id="CHEBI:18248"/>
    </ligandPart>
</feature>
<dbReference type="SUPFAM" id="SSF81648">
    <property type="entry name" value="a domain/subunit of cytochrome bc1 complex (Ubiquinol-cytochrome c reductase)"/>
    <property type="match status" value="1"/>
</dbReference>
<keyword evidence="10" id="KW-0999">Mitochondrion inner membrane</keyword>
<proteinExistence type="inferred from homology"/>
<dbReference type="InterPro" id="IPR030689">
    <property type="entry name" value="Cytochrome_b"/>
</dbReference>
<dbReference type="GO" id="GO:0016491">
    <property type="term" value="F:oxidoreductase activity"/>
    <property type="evidence" value="ECO:0007669"/>
    <property type="project" value="UniProtKB-UniRule"/>
</dbReference>
<evidence type="ECO:0000256" key="13">
    <source>
        <dbReference type="ARBA" id="ARBA00023004"/>
    </source>
</evidence>
<evidence type="ECO:0000313" key="22">
    <source>
        <dbReference type="EMBL" id="ABW20540.1"/>
    </source>
</evidence>
<keyword evidence="16 19" id="KW-0472">Membrane</keyword>
<dbReference type="InterPro" id="IPR016174">
    <property type="entry name" value="Di-haem_cyt_TM"/>
</dbReference>
<evidence type="ECO:0000256" key="5">
    <source>
        <dbReference type="ARBA" id="ARBA00022448"/>
    </source>
</evidence>
<comment type="function">
    <text evidence="1 19">Component of the ubiquinol-cytochrome c reductase complex (complex III or cytochrome b-c1 complex) that is part of the mitochondrial respiratory chain. The b-c1 complex mediates electron transfer from ubiquinol to cytochrome c. Contributes to the generation of a proton gradient across the mitochondrial membrane that is then used for ATP synthesis.</text>
</comment>
<dbReference type="PROSITE" id="PS51002">
    <property type="entry name" value="CYTB_NTER"/>
    <property type="match status" value="1"/>
</dbReference>
<dbReference type="InterPro" id="IPR027387">
    <property type="entry name" value="Cytb/b6-like_sf"/>
</dbReference>
<keyword evidence="11 19" id="KW-0249">Electron transport</keyword>
<evidence type="ECO:0000256" key="3">
    <source>
        <dbReference type="ARBA" id="ARBA00011649"/>
    </source>
</evidence>
<dbReference type="InterPro" id="IPR005798">
    <property type="entry name" value="Cyt_b/b6_C"/>
</dbReference>
<feature type="transmembrane region" description="Helical" evidence="19">
    <location>
        <begin position="142"/>
        <end position="163"/>
    </location>
</feature>
<evidence type="ECO:0000259" key="21">
    <source>
        <dbReference type="PROSITE" id="PS51003"/>
    </source>
</evidence>
<keyword evidence="8 19" id="KW-0812">Transmembrane</keyword>
<feature type="transmembrane region" description="Helical" evidence="19">
    <location>
        <begin position="316"/>
        <end position="334"/>
    </location>
</feature>
<dbReference type="PIRSF" id="PIRSF038885">
    <property type="entry name" value="COB"/>
    <property type="match status" value="1"/>
</dbReference>
<dbReference type="Pfam" id="PF00033">
    <property type="entry name" value="Cytochrome_B"/>
    <property type="match status" value="1"/>
</dbReference>
<feature type="transmembrane region" description="Helical" evidence="19">
    <location>
        <begin position="340"/>
        <end position="361"/>
    </location>
</feature>
<dbReference type="CDD" id="cd00290">
    <property type="entry name" value="cytochrome_b_C"/>
    <property type="match status" value="1"/>
</dbReference>
<dbReference type="GO" id="GO:0006122">
    <property type="term" value="P:mitochondrial electron transport, ubiquinol to cytochrome c"/>
    <property type="evidence" value="ECO:0007669"/>
    <property type="project" value="TreeGrafter"/>
</dbReference>
<evidence type="ECO:0000256" key="8">
    <source>
        <dbReference type="ARBA" id="ARBA00022692"/>
    </source>
</evidence>
<feature type="transmembrane region" description="Helical" evidence="19">
    <location>
        <begin position="26"/>
        <end position="50"/>
    </location>
</feature>
<dbReference type="InterPro" id="IPR048260">
    <property type="entry name" value="Cytochrome_b_C_euk/bac"/>
</dbReference>
<evidence type="ECO:0000256" key="17">
    <source>
        <dbReference type="PIRSR" id="PIRSR038885-1"/>
    </source>
</evidence>
<dbReference type="RefSeq" id="YP_010449184.1">
    <property type="nucleotide sequence ID" value="NC_065455.1"/>
</dbReference>
<evidence type="ECO:0000256" key="16">
    <source>
        <dbReference type="ARBA" id="ARBA00023136"/>
    </source>
</evidence>
<accession>A8VU13</accession>
<evidence type="ECO:0000256" key="4">
    <source>
        <dbReference type="ARBA" id="ARBA00013531"/>
    </source>
</evidence>
<geneLocation type="mitochondrion" evidence="22"/>
<organism evidence="22">
    <name type="scientific">Bothriometopus macrocnemis</name>
    <dbReference type="NCBI Taxonomy" id="475769"/>
    <lineage>
        <taxon>Eukaryota</taxon>
        <taxon>Metazoa</taxon>
        <taxon>Ecdysozoa</taxon>
        <taxon>Arthropoda</taxon>
        <taxon>Hexapoda</taxon>
        <taxon>Insecta</taxon>
        <taxon>Pterygota</taxon>
        <taxon>Neoptera</taxon>
        <taxon>Paraneoptera</taxon>
        <taxon>Psocodea</taxon>
        <taxon>Troctomorpha</taxon>
        <taxon>Phthiraptera</taxon>
        <taxon>Ischnocera</taxon>
        <taxon>Philopteridae</taxon>
        <taxon>Bothriometopus</taxon>
    </lineage>
</organism>
<evidence type="ECO:0000256" key="11">
    <source>
        <dbReference type="ARBA" id="ARBA00022982"/>
    </source>
</evidence>
<evidence type="ECO:0000256" key="15">
    <source>
        <dbReference type="ARBA" id="ARBA00023128"/>
    </source>
</evidence>
<comment type="similarity">
    <text evidence="19">Belongs to the cytochrome b family.</text>
</comment>
<keyword evidence="14" id="KW-0830">Ubiquinone</keyword>
<evidence type="ECO:0000256" key="18">
    <source>
        <dbReference type="PIRSR" id="PIRSR038885-2"/>
    </source>
</evidence>
<dbReference type="PANTHER" id="PTHR19271">
    <property type="entry name" value="CYTOCHROME B"/>
    <property type="match status" value="1"/>
</dbReference>
<keyword evidence="15 19" id="KW-0496">Mitochondrion</keyword>
<sequence length="365" mass="41422">MNSINKLFKEINMSIVNLPTPSSILYMWNFGSLLGINLLLQIVSGIFLAMHYEDTITSAFESVVSMMNDMNSGWLIRFIHANGASLFFVLLYFHIGRGLYYGSYNFTGTWIVGVMIMFILMGTAFVGYVLPWGQMSFWGATVITNLVSAVPFIGTDMVIWLWGGFSVDNPTLVRFFSIHFVLPFVILAMVILHLLFLHSTGSSNPLGLANDSDKVYFHPLFSIKDILGLIIVTFFFLSTVFLKPESLMDPDNFTPANPMSTPQHIQPEWYFLFAYTILRSISSKFGGVMALVFSILILMFLPLLNIKSSHSILYKFFFWIQVSNFILLTWLGSMPVEQPYVQLGQMVSISYFSVFLIWSLVGKKK</sequence>
<comment type="subcellular location">
    <subcellularLocation>
        <location evidence="2">Mitochondrion inner membrane</location>
        <topology evidence="2">Multi-pass membrane protein</topology>
    </subcellularLocation>
</comment>
<dbReference type="GO" id="GO:0046872">
    <property type="term" value="F:metal ion binding"/>
    <property type="evidence" value="ECO:0007669"/>
    <property type="project" value="UniProtKB-UniRule"/>
</dbReference>
<keyword evidence="12 19" id="KW-1133">Transmembrane helix</keyword>
<dbReference type="InterPro" id="IPR048259">
    <property type="entry name" value="Cytochrome_b_N_euk/bac"/>
</dbReference>
<feature type="binding site" description="axial binding residue" evidence="18">
    <location>
        <position position="80"/>
    </location>
    <ligand>
        <name>heme b</name>
        <dbReference type="ChEBI" id="CHEBI:60344"/>
        <label>b562</label>
    </ligand>
    <ligandPart>
        <name>Fe</name>
        <dbReference type="ChEBI" id="CHEBI:18248"/>
    </ligandPart>
</feature>
<protein>
    <recommendedName>
        <fullName evidence="4 19">Cytochrome b</fullName>
    </recommendedName>
</protein>
<evidence type="ECO:0000256" key="14">
    <source>
        <dbReference type="ARBA" id="ARBA00023075"/>
    </source>
</evidence>
<reference evidence="22" key="1">
    <citation type="journal article" date="2007" name="J. Mol. Evol.">
        <title>The mitochondrial genome of the screamer louse Bothriometopus (phthiraptera: ischnocera): effects of extensive gene rearrangements on the evolution of the genome.</title>
        <authorList>
            <person name="Cameron S.L."/>
            <person name="Johnson K.P."/>
            <person name="Whiting M.F."/>
        </authorList>
    </citation>
    <scope>NUCLEOTIDE SEQUENCE</scope>
</reference>
<comment type="cofactor">
    <cofactor evidence="19">
        <name>heme b</name>
        <dbReference type="ChEBI" id="CHEBI:60344"/>
    </cofactor>
    <text evidence="19">Binds 2 heme groups non-covalently.</text>
</comment>
<feature type="binding site" description="axial binding residue" evidence="18">
    <location>
        <position position="94"/>
    </location>
    <ligand>
        <name>heme b</name>
        <dbReference type="ChEBI" id="CHEBI:60344"/>
        <label>b566</label>
    </ligand>
    <ligandPart>
        <name>Fe</name>
        <dbReference type="ChEBI" id="CHEBI:18248"/>
    </ligandPart>
</feature>
<evidence type="ECO:0000256" key="10">
    <source>
        <dbReference type="ARBA" id="ARBA00022792"/>
    </source>
</evidence>
<dbReference type="Pfam" id="PF00032">
    <property type="entry name" value="Cytochrom_B_C"/>
    <property type="match status" value="1"/>
</dbReference>
<dbReference type="CTD" id="4519"/>
<dbReference type="PROSITE" id="PS51003">
    <property type="entry name" value="CYTB_CTER"/>
    <property type="match status" value="1"/>
</dbReference>
<feature type="domain" description="Cytochrome b/b6 N-terminal region profile" evidence="20">
    <location>
        <begin position="1"/>
        <end position="206"/>
    </location>
</feature>
<feature type="transmembrane region" description="Helical" evidence="19">
    <location>
        <begin position="285"/>
        <end position="304"/>
    </location>
</feature>
<feature type="binding site" evidence="17">
    <location>
        <position position="198"/>
    </location>
    <ligand>
        <name>a ubiquinone</name>
        <dbReference type="ChEBI" id="CHEBI:16389"/>
    </ligand>
</feature>
<keyword evidence="6 18" id="KW-0349">Heme</keyword>
<dbReference type="Gene3D" id="1.20.810.10">
    <property type="entry name" value="Cytochrome Bc1 Complex, Chain C"/>
    <property type="match status" value="1"/>
</dbReference>
<keyword evidence="13 18" id="KW-0408">Iron</keyword>
<dbReference type="EMBL" id="EU183542">
    <property type="protein sequence ID" value="ABW20540.1"/>
    <property type="molecule type" value="Genomic_DNA"/>
</dbReference>
<keyword evidence="9 18" id="KW-0479">Metal-binding</keyword>
<dbReference type="GO" id="GO:0045275">
    <property type="term" value="C:respiratory chain complex III"/>
    <property type="evidence" value="ECO:0007669"/>
    <property type="project" value="InterPro"/>
</dbReference>
<dbReference type="GeneID" id="74190178"/>
<dbReference type="PANTHER" id="PTHR19271:SF16">
    <property type="entry name" value="CYTOCHROME B"/>
    <property type="match status" value="1"/>
</dbReference>
<evidence type="ECO:0000256" key="6">
    <source>
        <dbReference type="ARBA" id="ARBA00022617"/>
    </source>
</evidence>
<feature type="binding site" description="axial binding residue" evidence="18">
    <location>
        <position position="179"/>
    </location>
    <ligand>
        <name>heme b</name>
        <dbReference type="ChEBI" id="CHEBI:60344"/>
        <label>b562</label>
    </ligand>
    <ligandPart>
        <name>Fe</name>
        <dbReference type="ChEBI" id="CHEBI:18248"/>
    </ligandPart>
</feature>
<evidence type="ECO:0000259" key="20">
    <source>
        <dbReference type="PROSITE" id="PS51002"/>
    </source>
</evidence>
<dbReference type="SUPFAM" id="SSF81342">
    <property type="entry name" value="Transmembrane di-heme cytochromes"/>
    <property type="match status" value="1"/>
</dbReference>
<dbReference type="GO" id="GO:0005743">
    <property type="term" value="C:mitochondrial inner membrane"/>
    <property type="evidence" value="ECO:0007669"/>
    <property type="project" value="UniProtKB-SubCell"/>
</dbReference>
<evidence type="ECO:0000256" key="2">
    <source>
        <dbReference type="ARBA" id="ARBA00004448"/>
    </source>
</evidence>